<sequence length="48" mass="4995">MKDAKKTLGGRGRHAGVTPEFRAEAVRLVETSGRSVAAIAEDLGIGKS</sequence>
<dbReference type="EMBL" id="JACIIX010000028">
    <property type="protein sequence ID" value="MBB6212472.1"/>
    <property type="molecule type" value="Genomic_DNA"/>
</dbReference>
<proteinExistence type="predicted"/>
<dbReference type="Gene3D" id="1.10.10.60">
    <property type="entry name" value="Homeodomain-like"/>
    <property type="match status" value="1"/>
</dbReference>
<reference evidence="1 2" key="1">
    <citation type="submission" date="2020-08" db="EMBL/GenBank/DDBJ databases">
        <title>Genomic Encyclopedia of Type Strains, Phase IV (KMG-IV): sequencing the most valuable type-strain genomes for metagenomic binning, comparative biology and taxonomic classification.</title>
        <authorList>
            <person name="Goeker M."/>
        </authorList>
    </citation>
    <scope>NUCLEOTIDE SEQUENCE [LARGE SCALE GENOMIC DNA]</scope>
    <source>
        <strain evidence="1 2">DSM 11590</strain>
    </source>
</reference>
<feature type="non-terminal residue" evidence="1">
    <location>
        <position position="48"/>
    </location>
</feature>
<accession>A0A7W9ZL20</accession>
<keyword evidence="2" id="KW-1185">Reference proteome</keyword>
<protein>
    <submittedName>
        <fullName evidence="1">Transposase-like protein</fullName>
    </submittedName>
</protein>
<evidence type="ECO:0000313" key="1">
    <source>
        <dbReference type="EMBL" id="MBB6212472.1"/>
    </source>
</evidence>
<evidence type="ECO:0000313" key="2">
    <source>
        <dbReference type="Proteomes" id="UP000544872"/>
    </source>
</evidence>
<gene>
    <name evidence="1" type="ORF">FHS48_003928</name>
</gene>
<dbReference type="AlphaFoldDB" id="A0A7W9ZL20"/>
<comment type="caution">
    <text evidence="1">The sequence shown here is derived from an EMBL/GenBank/DDBJ whole genome shotgun (WGS) entry which is preliminary data.</text>
</comment>
<dbReference type="RefSeq" id="WP_184266578.1">
    <property type="nucleotide sequence ID" value="NZ_JACIIX010000028.1"/>
</dbReference>
<name>A0A7W9ZL20_NOVIT</name>
<organism evidence="1 2">
    <name type="scientific">Novispirillum itersonii</name>
    <name type="common">Aquaspirillum itersonii</name>
    <dbReference type="NCBI Taxonomy" id="189"/>
    <lineage>
        <taxon>Bacteria</taxon>
        <taxon>Pseudomonadati</taxon>
        <taxon>Pseudomonadota</taxon>
        <taxon>Alphaproteobacteria</taxon>
        <taxon>Rhodospirillales</taxon>
        <taxon>Novispirillaceae</taxon>
        <taxon>Novispirillum</taxon>
    </lineage>
</organism>
<dbReference type="Proteomes" id="UP000544872">
    <property type="component" value="Unassembled WGS sequence"/>
</dbReference>